<dbReference type="HOGENOM" id="CLU_605291_0_0_5"/>
<dbReference type="Gene3D" id="3.60.10.10">
    <property type="entry name" value="Endonuclease/exonuclease/phosphatase"/>
    <property type="match status" value="1"/>
</dbReference>
<dbReference type="eggNOG" id="ENOG5032RIS">
    <property type="taxonomic scope" value="Bacteria"/>
</dbReference>
<dbReference type="AlphaFoldDB" id="A0A077ATG2"/>
<protein>
    <recommendedName>
        <fullName evidence="3">Endonuclease/exonuclease/phosphatase domain-containing protein</fullName>
    </recommendedName>
</protein>
<name>A0A077ATG2_9PROT</name>
<dbReference type="STRING" id="91604.ID47_01460"/>
<dbReference type="EMBL" id="CP008941">
    <property type="protein sequence ID" value="AIK95691.1"/>
    <property type="molecule type" value="Genomic_DNA"/>
</dbReference>
<dbReference type="OrthoDB" id="1186159at2"/>
<organism evidence="1 2">
    <name type="scientific">Candidatus Odyssella acanthamoebae</name>
    <dbReference type="NCBI Taxonomy" id="91604"/>
    <lineage>
        <taxon>Bacteria</taxon>
        <taxon>Pseudomonadati</taxon>
        <taxon>Pseudomonadota</taxon>
        <taxon>Alphaproteobacteria</taxon>
        <taxon>Holosporales</taxon>
        <taxon>Candidatus Paracaedibacteraceae</taxon>
        <taxon>Candidatus Odyssella</taxon>
    </lineage>
</organism>
<evidence type="ECO:0000313" key="2">
    <source>
        <dbReference type="Proteomes" id="UP000028926"/>
    </source>
</evidence>
<reference evidence="1 2" key="1">
    <citation type="submission" date="2014-07" db="EMBL/GenBank/DDBJ databases">
        <title>Comparative genomic insights into amoeba endosymbionts belonging to the families of Holosporaceae and Candidatus Midichloriaceae within Rickettsiales.</title>
        <authorList>
            <person name="Wang Z."/>
            <person name="Wu M."/>
        </authorList>
    </citation>
    <scope>NUCLEOTIDE SEQUENCE [LARGE SCALE GENOMIC DNA]</scope>
    <source>
        <strain evidence="1">PRA3</strain>
    </source>
</reference>
<evidence type="ECO:0008006" key="3">
    <source>
        <dbReference type="Google" id="ProtNLM"/>
    </source>
</evidence>
<accession>A0A077ATG2</accession>
<gene>
    <name evidence="1" type="ORF">ID47_01460</name>
</gene>
<keyword evidence="2" id="KW-1185">Reference proteome</keyword>
<dbReference type="KEGG" id="paca:ID47_01460"/>
<dbReference type="InterPro" id="IPR036691">
    <property type="entry name" value="Endo/exonu/phosph_ase_sf"/>
</dbReference>
<dbReference type="Proteomes" id="UP000028926">
    <property type="component" value="Chromosome"/>
</dbReference>
<proteinExistence type="predicted"/>
<dbReference type="RefSeq" id="WP_038463016.1">
    <property type="nucleotide sequence ID" value="NZ_CP008941.1"/>
</dbReference>
<dbReference type="SUPFAM" id="SSF56219">
    <property type="entry name" value="DNase I-like"/>
    <property type="match status" value="1"/>
</dbReference>
<evidence type="ECO:0000313" key="1">
    <source>
        <dbReference type="EMBL" id="AIK95691.1"/>
    </source>
</evidence>
<sequence>MTRVLYWNIEKFTYDSKINDRINYIRTTFFNNQDEEYFPDIIVIVEVVGDKNATTGYNRLLQNPDSQHALLLLRDALNDLDEYNDTRPWYLVPPLTSGRGNYNEAVAVFYNSCTLAFTGPNMLGADQNQSVPISGNLAPTSYAQPWNEVLPDIDSGVLVSGSDFQHFKQNELASMYLMYLTNINGYASDRGALVTTFKENGNLERSIKLIAVHTSPEGVENQFNSFAARIAKGSECSPTQDEIIAIVGDFNIDSYDQNMLLHKQLLNKSNWIMYPYPGGEKKAGDARRPYCQTHLLPSYKATPFNNLRGNGGTYESTDPTHGVYPRYGYMGNTAKCSNNNIKCIAGGAIDYIFLLDGSNDIDPKNYYGTIVNPIVGSPYNCISPTDDTIDLTKGLTYPRDAGFEVCLPLPGQPSDPRYSNNKITEQGGLIDIGQGPGNTNYPLQLAFQNNFEKVRDRSDHLPLIFEF</sequence>